<dbReference type="GO" id="GO:0008270">
    <property type="term" value="F:zinc ion binding"/>
    <property type="evidence" value="ECO:0007669"/>
    <property type="project" value="UniProtKB-KW"/>
</dbReference>
<name>A0AA86SJD8_9FABA</name>
<proteinExistence type="predicted"/>
<evidence type="ECO:0000256" key="1">
    <source>
        <dbReference type="ARBA" id="ARBA00022723"/>
    </source>
</evidence>
<evidence type="ECO:0000256" key="3">
    <source>
        <dbReference type="ARBA" id="ARBA00022833"/>
    </source>
</evidence>
<evidence type="ECO:0000313" key="6">
    <source>
        <dbReference type="EMBL" id="CAJ1961954.1"/>
    </source>
</evidence>
<evidence type="ECO:0000313" key="7">
    <source>
        <dbReference type="Proteomes" id="UP001189624"/>
    </source>
</evidence>
<keyword evidence="1" id="KW-0479">Metal-binding</keyword>
<dbReference type="Gene3D" id="3.30.40.10">
    <property type="entry name" value="Zinc/RING finger domain, C3HC4 (zinc finger)"/>
    <property type="match status" value="1"/>
</dbReference>
<organism evidence="6 7">
    <name type="scientific">Sphenostylis stenocarpa</name>
    <dbReference type="NCBI Taxonomy" id="92480"/>
    <lineage>
        <taxon>Eukaryota</taxon>
        <taxon>Viridiplantae</taxon>
        <taxon>Streptophyta</taxon>
        <taxon>Embryophyta</taxon>
        <taxon>Tracheophyta</taxon>
        <taxon>Spermatophyta</taxon>
        <taxon>Magnoliopsida</taxon>
        <taxon>eudicotyledons</taxon>
        <taxon>Gunneridae</taxon>
        <taxon>Pentapetalae</taxon>
        <taxon>rosids</taxon>
        <taxon>fabids</taxon>
        <taxon>Fabales</taxon>
        <taxon>Fabaceae</taxon>
        <taxon>Papilionoideae</taxon>
        <taxon>50 kb inversion clade</taxon>
        <taxon>NPAAA clade</taxon>
        <taxon>indigoferoid/millettioid clade</taxon>
        <taxon>Phaseoleae</taxon>
        <taxon>Sphenostylis</taxon>
    </lineage>
</organism>
<keyword evidence="3" id="KW-0862">Zinc</keyword>
<dbReference type="PANTHER" id="PTHR46214:SF8">
    <property type="entry name" value="RING_FYVE_PHD ZINC FINGER SUPERFAMILY PROTEIN"/>
    <property type="match status" value="1"/>
</dbReference>
<gene>
    <name evidence="6" type="ORF">AYBTSS11_LOCUS18990</name>
</gene>
<keyword evidence="4" id="KW-1133">Transmembrane helix</keyword>
<keyword evidence="4" id="KW-0472">Membrane</keyword>
<dbReference type="Pfam" id="PF12906">
    <property type="entry name" value="RINGv"/>
    <property type="match status" value="1"/>
</dbReference>
<dbReference type="SMART" id="SM00744">
    <property type="entry name" value="RINGv"/>
    <property type="match status" value="1"/>
</dbReference>
<keyword evidence="7" id="KW-1185">Reference proteome</keyword>
<protein>
    <recommendedName>
        <fullName evidence="5">RING-CH-type domain-containing protein</fullName>
    </recommendedName>
</protein>
<evidence type="ECO:0000256" key="4">
    <source>
        <dbReference type="SAM" id="Phobius"/>
    </source>
</evidence>
<keyword evidence="4" id="KW-0812">Transmembrane</keyword>
<dbReference type="PANTHER" id="PTHR46214">
    <property type="entry name" value="ZINC FINGER, RING-CH-TYPE"/>
    <property type="match status" value="1"/>
</dbReference>
<evidence type="ECO:0000256" key="2">
    <source>
        <dbReference type="ARBA" id="ARBA00022771"/>
    </source>
</evidence>
<dbReference type="EMBL" id="OY731403">
    <property type="protein sequence ID" value="CAJ1961954.1"/>
    <property type="molecule type" value="Genomic_DNA"/>
</dbReference>
<sequence>MDQNRSEERGEIPGPVHEWVYGNLSHFVEGVVIDAVDGNNMGGRVGISGEAGTSGEVGKDLVPDKELKEGLQEVKGQDKHDQENISDNELLGVDQGTCYKSNHLVNQEVIETVVVIDSFETEYVNGDIRKLEAKVNESGLNLASMKAPEGASETDHSCVIDINCRSRKKVCENSEGELICRICHLASMQPSDESETTVGPASSATNPDLIHLGCACKDELGIAHVHCAEAWFRLKGTRLCEICGETAANVLGVTNYGFMEKWNERRFRDDGGNSSRRFGGCWRGQPFCNFLMACLVIAFVLPWFFHVNMF</sequence>
<dbReference type="InterPro" id="IPR013083">
    <property type="entry name" value="Znf_RING/FYVE/PHD"/>
</dbReference>
<dbReference type="SUPFAM" id="SSF57850">
    <property type="entry name" value="RING/U-box"/>
    <property type="match status" value="1"/>
</dbReference>
<keyword evidence="2" id="KW-0863">Zinc-finger</keyword>
<dbReference type="Gramene" id="rna-AYBTSS11_LOCUS18990">
    <property type="protein sequence ID" value="CAJ1961954.1"/>
    <property type="gene ID" value="gene-AYBTSS11_LOCUS18990"/>
</dbReference>
<accession>A0AA86SJD8</accession>
<evidence type="ECO:0000259" key="5">
    <source>
        <dbReference type="PROSITE" id="PS51292"/>
    </source>
</evidence>
<dbReference type="InterPro" id="IPR011016">
    <property type="entry name" value="Znf_RING-CH"/>
</dbReference>
<feature type="domain" description="RING-CH-type" evidence="5">
    <location>
        <begin position="172"/>
        <end position="250"/>
    </location>
</feature>
<reference evidence="6" key="1">
    <citation type="submission" date="2023-10" db="EMBL/GenBank/DDBJ databases">
        <authorList>
            <person name="Domelevo Entfellner J.-B."/>
        </authorList>
    </citation>
    <scope>NUCLEOTIDE SEQUENCE</scope>
</reference>
<dbReference type="AlphaFoldDB" id="A0AA86SJD8"/>
<dbReference type="Proteomes" id="UP001189624">
    <property type="component" value="Chromosome 6"/>
</dbReference>
<feature type="transmembrane region" description="Helical" evidence="4">
    <location>
        <begin position="286"/>
        <end position="305"/>
    </location>
</feature>
<dbReference type="PROSITE" id="PS51292">
    <property type="entry name" value="ZF_RING_CH"/>
    <property type="match status" value="1"/>
</dbReference>